<dbReference type="GO" id="GO:0005634">
    <property type="term" value="C:nucleus"/>
    <property type="evidence" value="ECO:0007669"/>
    <property type="project" value="UniProtKB-SubCell"/>
</dbReference>
<keyword evidence="3 6" id="KW-0819">tRNA processing</keyword>
<comment type="pathway">
    <text evidence="6">tRNA modification; N(7)-methylguanine-tRNA biosynthesis.</text>
</comment>
<dbReference type="GO" id="GO:0043527">
    <property type="term" value="C:tRNA methyltransferase complex"/>
    <property type="evidence" value="ECO:0007669"/>
    <property type="project" value="TreeGrafter"/>
</dbReference>
<comment type="similarity">
    <text evidence="6">Belongs to the WD repeat TRM82 family.</text>
</comment>
<evidence type="ECO:0000256" key="4">
    <source>
        <dbReference type="ARBA" id="ARBA00022737"/>
    </source>
</evidence>
<evidence type="ECO:0000256" key="6">
    <source>
        <dbReference type="HAMAP-Rule" id="MF_03056"/>
    </source>
</evidence>
<dbReference type="InterPro" id="IPR028884">
    <property type="entry name" value="Trm82"/>
</dbReference>
<dbReference type="PROSITE" id="PS50294">
    <property type="entry name" value="WD_REPEATS_REGION"/>
    <property type="match status" value="1"/>
</dbReference>
<dbReference type="InterPro" id="IPR015943">
    <property type="entry name" value="WD40/YVTN_repeat-like_dom_sf"/>
</dbReference>
<evidence type="ECO:0000256" key="1">
    <source>
        <dbReference type="ARBA" id="ARBA00004123"/>
    </source>
</evidence>
<dbReference type="OrthoDB" id="339900at2759"/>
<evidence type="ECO:0000313" key="9">
    <source>
        <dbReference type="Proteomes" id="UP001140094"/>
    </source>
</evidence>
<comment type="subcellular location">
    <subcellularLocation>
        <location evidence="1 6">Nucleus</location>
    </subcellularLocation>
</comment>
<keyword evidence="2 6" id="KW-0853">WD repeat</keyword>
<keyword evidence="9" id="KW-1185">Reference proteome</keyword>
<evidence type="ECO:0000256" key="3">
    <source>
        <dbReference type="ARBA" id="ARBA00022694"/>
    </source>
</evidence>
<dbReference type="AlphaFoldDB" id="A0A9W8HQL9"/>
<organism evidence="8 9">
    <name type="scientific">Coemansia guatemalensis</name>
    <dbReference type="NCBI Taxonomy" id="2761395"/>
    <lineage>
        <taxon>Eukaryota</taxon>
        <taxon>Fungi</taxon>
        <taxon>Fungi incertae sedis</taxon>
        <taxon>Zoopagomycota</taxon>
        <taxon>Kickxellomycotina</taxon>
        <taxon>Kickxellomycetes</taxon>
        <taxon>Kickxellales</taxon>
        <taxon>Kickxellaceae</taxon>
        <taxon>Coemansia</taxon>
    </lineage>
</organism>
<evidence type="ECO:0000256" key="7">
    <source>
        <dbReference type="PROSITE-ProRule" id="PRU00221"/>
    </source>
</evidence>
<evidence type="ECO:0000256" key="5">
    <source>
        <dbReference type="ARBA" id="ARBA00023242"/>
    </source>
</evidence>
<dbReference type="Gene3D" id="2.130.10.10">
    <property type="entry name" value="YVTN repeat-like/Quinoprotein amine dehydrogenase"/>
    <property type="match status" value="2"/>
</dbReference>
<dbReference type="Proteomes" id="UP001140094">
    <property type="component" value="Unassembled WGS sequence"/>
</dbReference>
<dbReference type="GO" id="GO:0106004">
    <property type="term" value="P:tRNA (guanine-N7)-methylation"/>
    <property type="evidence" value="ECO:0007669"/>
    <property type="project" value="UniProtKB-UniRule"/>
</dbReference>
<dbReference type="SUPFAM" id="SSF50978">
    <property type="entry name" value="WD40 repeat-like"/>
    <property type="match status" value="1"/>
</dbReference>
<dbReference type="PROSITE" id="PS50082">
    <property type="entry name" value="WD_REPEATS_2"/>
    <property type="match status" value="1"/>
</dbReference>
<dbReference type="PANTHER" id="PTHR16288:SF0">
    <property type="entry name" value="TRNA (GUANINE-N(7)-)-METHYLTRANSFERASE NON-CATALYTIC SUBUNIT WDR4"/>
    <property type="match status" value="1"/>
</dbReference>
<evidence type="ECO:0000313" key="8">
    <source>
        <dbReference type="EMBL" id="KAJ2793403.1"/>
    </source>
</evidence>
<sequence length="393" mass="42329">MARLPFTLVQPSTTGLIVLAFGENFHVADCAGRVVASTSDGLEGDIAKIGSPGKGSIGAVTFSRNGSLLAACTSEKSVTIYATSSWDVVRTQTAEKRVNALAFDPQGEYLLIADKSGDVYRVPTTAEDSSSTQTEEKPEPLLGHVSILCDIKFSFGKRPYVLTCDRDEKLRISKYPNSYNIEAFGLGHKEFVTSVATMQAEPSIAATGSGDGTVRLWEITSGRLLQTVQLQDLLAKYYADGRAVCGKDTFEDRTTSTERYGVLRVRAVESQRLFVVVVERIPSLVVLPLIDGPAFGNAKTIDIAFPPTDVGVLDNRIIVTYAPPTAGEASGDNDLAIALSCSGSNNEIAIDKMLTNALNSIVTTQVDSVPKIPSIFVWGNKMYLERPKGEEEE</sequence>
<dbReference type="HAMAP" id="MF_03056">
    <property type="entry name" value="TRM82"/>
    <property type="match status" value="1"/>
</dbReference>
<comment type="caution">
    <text evidence="8">The sequence shown here is derived from an EMBL/GenBank/DDBJ whole genome shotgun (WGS) entry which is preliminary data.</text>
</comment>
<accession>A0A9W8HQL9</accession>
<dbReference type="Pfam" id="PF00400">
    <property type="entry name" value="WD40"/>
    <property type="match status" value="1"/>
</dbReference>
<evidence type="ECO:0008006" key="10">
    <source>
        <dbReference type="Google" id="ProtNLM"/>
    </source>
</evidence>
<keyword evidence="5 6" id="KW-0539">Nucleus</keyword>
<feature type="repeat" description="WD" evidence="7">
    <location>
        <begin position="185"/>
        <end position="227"/>
    </location>
</feature>
<reference evidence="8" key="1">
    <citation type="submission" date="2022-07" db="EMBL/GenBank/DDBJ databases">
        <title>Phylogenomic reconstructions and comparative analyses of Kickxellomycotina fungi.</title>
        <authorList>
            <person name="Reynolds N.K."/>
            <person name="Stajich J.E."/>
            <person name="Barry K."/>
            <person name="Grigoriev I.V."/>
            <person name="Crous P."/>
            <person name="Smith M.E."/>
        </authorList>
    </citation>
    <scope>NUCLEOTIDE SEQUENCE</scope>
    <source>
        <strain evidence="8">NRRL 1565</strain>
    </source>
</reference>
<keyword evidence="4 6" id="KW-0677">Repeat</keyword>
<gene>
    <name evidence="8" type="ORF">H4R20_006549</name>
</gene>
<evidence type="ECO:0000256" key="2">
    <source>
        <dbReference type="ARBA" id="ARBA00022574"/>
    </source>
</evidence>
<dbReference type="EMBL" id="JANBUO010002913">
    <property type="protein sequence ID" value="KAJ2793403.1"/>
    <property type="molecule type" value="Genomic_DNA"/>
</dbReference>
<comment type="function">
    <text evidence="6">Required for the formation of N(7)-methylguanine at position 46 (m7G46) in tRNA. In the complex, it is required to stabilize and induce conformational changes of the catalytic subunit.</text>
</comment>
<dbReference type="PROSITE" id="PS00678">
    <property type="entry name" value="WD_REPEATS_1"/>
    <property type="match status" value="1"/>
</dbReference>
<dbReference type="InterPro" id="IPR001680">
    <property type="entry name" value="WD40_rpt"/>
</dbReference>
<name>A0A9W8HQL9_9FUNG</name>
<dbReference type="InterPro" id="IPR019775">
    <property type="entry name" value="WD40_repeat_CS"/>
</dbReference>
<dbReference type="PANTHER" id="PTHR16288">
    <property type="entry name" value="WD40 REPEAT PROTEIN 4"/>
    <property type="match status" value="1"/>
</dbReference>
<protein>
    <recommendedName>
        <fullName evidence="10">tRNA (guanine-N(7)-)-methyltransferase non-catalytic subunit TRM82</fullName>
    </recommendedName>
</protein>
<dbReference type="SMART" id="SM00320">
    <property type="entry name" value="WD40"/>
    <property type="match status" value="4"/>
</dbReference>
<proteinExistence type="inferred from homology"/>
<dbReference type="InterPro" id="IPR036322">
    <property type="entry name" value="WD40_repeat_dom_sf"/>
</dbReference>
<dbReference type="GO" id="GO:0005829">
    <property type="term" value="C:cytosol"/>
    <property type="evidence" value="ECO:0007669"/>
    <property type="project" value="TreeGrafter"/>
</dbReference>